<reference evidence="8 9" key="1">
    <citation type="submission" date="2019-06" db="EMBL/GenBank/DDBJ databases">
        <title>Draft genomes of female and male turbot (Scophthalmus maximus).</title>
        <authorList>
            <person name="Xu H."/>
            <person name="Xu X.-W."/>
            <person name="Shao C."/>
            <person name="Chen S."/>
        </authorList>
    </citation>
    <scope>NUCLEOTIDE SEQUENCE [LARGE SCALE GENOMIC DNA]</scope>
    <source>
        <strain evidence="8">Ysfricsl-2016a</strain>
        <tissue evidence="8">Blood</tissue>
    </source>
</reference>
<feature type="domain" description="RING-type" evidence="5">
    <location>
        <begin position="10"/>
        <end position="49"/>
    </location>
</feature>
<dbReference type="InterPro" id="IPR001841">
    <property type="entry name" value="Znf_RING"/>
</dbReference>
<evidence type="ECO:0000313" key="9">
    <source>
        <dbReference type="Proteomes" id="UP000438429"/>
    </source>
</evidence>
<keyword evidence="3" id="KW-0862">Zinc</keyword>
<dbReference type="Pfam" id="PF13445">
    <property type="entry name" value="zf-RING_UBOX"/>
    <property type="match status" value="1"/>
</dbReference>
<dbReference type="Pfam" id="PF13765">
    <property type="entry name" value="PRY"/>
    <property type="match status" value="1"/>
</dbReference>
<sequence length="392" mass="43898">MSLPEEDLTCPVCCDIFTDPVLLSCSHSFCRSCVKRCWETGLRECPVCRKRAGSKFNPPSNLALRNVCASLLQVRSQAPVAQEEKTNCGLHGERLKLFCLVDKQPICVVCQSSKLHKTHDCSPIEEAVLDCKDELAISLKILQEKVEVLTRIQQTSAEMSKYIKDICCCCCCDRSESNVLGSDNMSGLLIDVTNHLCNLKYRVWEKMLDHIDYTPVTLDPNTAHPCLILSDNLTSLHYSKQPSCCPDNPERFHISAEVVAMSPLGSGSHHWVVETGSNQDWLLGVVSLSVPRNGEVSARPENGFWTLCFRHGEFRAMTSPPTPLTLSKAPRQIKVQLDYDKGTVSFVDPADNTVLCAFTHTFTETLLPYFYTQSSHPLRIMPEKVLVTMLRQ</sequence>
<proteinExistence type="predicted"/>
<keyword evidence="2 4" id="KW-0863">Zinc-finger</keyword>
<dbReference type="PRINTS" id="PR01407">
    <property type="entry name" value="BUTYPHLNCDUF"/>
</dbReference>
<evidence type="ECO:0000256" key="1">
    <source>
        <dbReference type="ARBA" id="ARBA00022723"/>
    </source>
</evidence>
<dbReference type="InterPro" id="IPR000315">
    <property type="entry name" value="Znf_B-box"/>
</dbReference>
<dbReference type="InterPro" id="IPR003877">
    <property type="entry name" value="SPRY_dom"/>
</dbReference>
<dbReference type="InterPro" id="IPR017907">
    <property type="entry name" value="Znf_RING_CS"/>
</dbReference>
<dbReference type="InterPro" id="IPR001870">
    <property type="entry name" value="B30.2/SPRY"/>
</dbReference>
<dbReference type="InterPro" id="IPR013083">
    <property type="entry name" value="Znf_RING/FYVE/PHD"/>
</dbReference>
<dbReference type="InterPro" id="IPR006574">
    <property type="entry name" value="PRY"/>
</dbReference>
<dbReference type="InterPro" id="IPR043136">
    <property type="entry name" value="B30.2/SPRY_sf"/>
</dbReference>
<feature type="domain" description="B box-type" evidence="6">
    <location>
        <begin position="83"/>
        <end position="124"/>
    </location>
</feature>
<dbReference type="SUPFAM" id="SSF57845">
    <property type="entry name" value="B-box zinc-binding domain"/>
    <property type="match status" value="1"/>
</dbReference>
<dbReference type="PROSITE" id="PS50119">
    <property type="entry name" value="ZF_BBOX"/>
    <property type="match status" value="1"/>
</dbReference>
<evidence type="ECO:0000256" key="4">
    <source>
        <dbReference type="PROSITE-ProRule" id="PRU00024"/>
    </source>
</evidence>
<dbReference type="SMART" id="SM00589">
    <property type="entry name" value="PRY"/>
    <property type="match status" value="1"/>
</dbReference>
<dbReference type="PROSITE" id="PS50188">
    <property type="entry name" value="B302_SPRY"/>
    <property type="match status" value="1"/>
</dbReference>
<dbReference type="Gene3D" id="2.60.120.920">
    <property type="match status" value="1"/>
</dbReference>
<dbReference type="SMART" id="SM00184">
    <property type="entry name" value="RING"/>
    <property type="match status" value="1"/>
</dbReference>
<dbReference type="AlphaFoldDB" id="A0A6A4SHT9"/>
<dbReference type="CDD" id="cd12893">
    <property type="entry name" value="SPRY_PRY_TRIM35"/>
    <property type="match status" value="1"/>
</dbReference>
<dbReference type="SUPFAM" id="SSF49899">
    <property type="entry name" value="Concanavalin A-like lectins/glucanases"/>
    <property type="match status" value="1"/>
</dbReference>
<dbReference type="InterPro" id="IPR013320">
    <property type="entry name" value="ConA-like_dom_sf"/>
</dbReference>
<gene>
    <name evidence="8" type="ORF">F2P81_015087</name>
</gene>
<evidence type="ECO:0000259" key="5">
    <source>
        <dbReference type="PROSITE" id="PS50089"/>
    </source>
</evidence>
<dbReference type="Gene3D" id="3.30.40.10">
    <property type="entry name" value="Zinc/RING finger domain, C3HC4 (zinc finger)"/>
    <property type="match status" value="1"/>
</dbReference>
<evidence type="ECO:0000259" key="7">
    <source>
        <dbReference type="PROSITE" id="PS50188"/>
    </source>
</evidence>
<dbReference type="Proteomes" id="UP000438429">
    <property type="component" value="Unassembled WGS sequence"/>
</dbReference>
<protein>
    <recommendedName>
        <fullName evidence="10">Zinc-binding protein A33-like</fullName>
    </recommendedName>
</protein>
<dbReference type="InterPro" id="IPR050143">
    <property type="entry name" value="TRIM/RBCC"/>
</dbReference>
<dbReference type="Gene3D" id="3.30.160.60">
    <property type="entry name" value="Classic Zinc Finger"/>
    <property type="match status" value="1"/>
</dbReference>
<dbReference type="Pfam" id="PF00622">
    <property type="entry name" value="SPRY"/>
    <property type="match status" value="1"/>
</dbReference>
<name>A0A6A4SHT9_SCOMX</name>
<dbReference type="InterPro" id="IPR027370">
    <property type="entry name" value="Znf-RING_euk"/>
</dbReference>
<evidence type="ECO:0000313" key="8">
    <source>
        <dbReference type="EMBL" id="KAF0032797.1"/>
    </source>
</evidence>
<dbReference type="GO" id="GO:0008270">
    <property type="term" value="F:zinc ion binding"/>
    <property type="evidence" value="ECO:0007669"/>
    <property type="project" value="UniProtKB-KW"/>
</dbReference>
<evidence type="ECO:0008006" key="10">
    <source>
        <dbReference type="Google" id="ProtNLM"/>
    </source>
</evidence>
<comment type="caution">
    <text evidence="8">The sequence shown here is derived from an EMBL/GenBank/DDBJ whole genome shotgun (WGS) entry which is preliminary data.</text>
</comment>
<feature type="domain" description="B30.2/SPRY" evidence="7">
    <location>
        <begin position="196"/>
        <end position="387"/>
    </location>
</feature>
<dbReference type="SMART" id="SM00449">
    <property type="entry name" value="SPRY"/>
    <property type="match status" value="1"/>
</dbReference>
<evidence type="ECO:0000256" key="2">
    <source>
        <dbReference type="ARBA" id="ARBA00022771"/>
    </source>
</evidence>
<dbReference type="InterPro" id="IPR003879">
    <property type="entry name" value="Butyrophylin_SPRY"/>
</dbReference>
<dbReference type="PANTHER" id="PTHR24103">
    <property type="entry name" value="E3 UBIQUITIN-PROTEIN LIGASE TRIM"/>
    <property type="match status" value="1"/>
</dbReference>
<accession>A0A6A4SHT9</accession>
<evidence type="ECO:0000259" key="6">
    <source>
        <dbReference type="PROSITE" id="PS50119"/>
    </source>
</evidence>
<dbReference type="SMART" id="SM00336">
    <property type="entry name" value="BBOX"/>
    <property type="match status" value="1"/>
</dbReference>
<dbReference type="Pfam" id="PF00643">
    <property type="entry name" value="zf-B_box"/>
    <property type="match status" value="1"/>
</dbReference>
<dbReference type="PROSITE" id="PS50089">
    <property type="entry name" value="ZF_RING_2"/>
    <property type="match status" value="1"/>
</dbReference>
<dbReference type="EMBL" id="VEVO01000013">
    <property type="protein sequence ID" value="KAF0032797.1"/>
    <property type="molecule type" value="Genomic_DNA"/>
</dbReference>
<keyword evidence="1" id="KW-0479">Metal-binding</keyword>
<organism evidence="8 9">
    <name type="scientific">Scophthalmus maximus</name>
    <name type="common">Turbot</name>
    <name type="synonym">Psetta maxima</name>
    <dbReference type="NCBI Taxonomy" id="52904"/>
    <lineage>
        <taxon>Eukaryota</taxon>
        <taxon>Metazoa</taxon>
        <taxon>Chordata</taxon>
        <taxon>Craniata</taxon>
        <taxon>Vertebrata</taxon>
        <taxon>Euteleostomi</taxon>
        <taxon>Actinopterygii</taxon>
        <taxon>Neopterygii</taxon>
        <taxon>Teleostei</taxon>
        <taxon>Neoteleostei</taxon>
        <taxon>Acanthomorphata</taxon>
        <taxon>Carangaria</taxon>
        <taxon>Pleuronectiformes</taxon>
        <taxon>Pleuronectoidei</taxon>
        <taxon>Scophthalmidae</taxon>
        <taxon>Scophthalmus</taxon>
    </lineage>
</organism>
<evidence type="ECO:0000256" key="3">
    <source>
        <dbReference type="ARBA" id="ARBA00022833"/>
    </source>
</evidence>
<dbReference type="PROSITE" id="PS00518">
    <property type="entry name" value="ZF_RING_1"/>
    <property type="match status" value="1"/>
</dbReference>
<dbReference type="FunFam" id="2.60.120.920:FF:000004">
    <property type="entry name" value="Butyrophilin subfamily 1 member A1"/>
    <property type="match status" value="1"/>
</dbReference>
<dbReference type="SUPFAM" id="SSF57850">
    <property type="entry name" value="RING/U-box"/>
    <property type="match status" value="1"/>
</dbReference>